<keyword evidence="3 5" id="KW-1133">Transmembrane helix</keyword>
<dbReference type="InterPro" id="IPR010445">
    <property type="entry name" value="LapA_dom"/>
</dbReference>
<keyword evidence="2 5" id="KW-0812">Transmembrane</keyword>
<evidence type="ECO:0000259" key="6">
    <source>
        <dbReference type="Pfam" id="PF06305"/>
    </source>
</evidence>
<reference evidence="7 8" key="1">
    <citation type="submission" date="2020-07" db="EMBL/GenBank/DDBJ databases">
        <title>Exploring microbial biodiversity for novel pathways involved in the catabolism of aromatic compounds derived from lignin.</title>
        <authorList>
            <person name="Elkins J."/>
        </authorList>
    </citation>
    <scope>NUCLEOTIDE SEQUENCE [LARGE SCALE GENOMIC DNA]</scope>
    <source>
        <strain evidence="7 8">VanB</strain>
    </source>
</reference>
<feature type="transmembrane region" description="Helical" evidence="5">
    <location>
        <begin position="45"/>
        <end position="67"/>
    </location>
</feature>
<protein>
    <submittedName>
        <fullName evidence="7">Putative integral membrane protein</fullName>
    </submittedName>
</protein>
<proteinExistence type="predicted"/>
<evidence type="ECO:0000256" key="1">
    <source>
        <dbReference type="ARBA" id="ARBA00022475"/>
    </source>
</evidence>
<organism evidence="7 8">
    <name type="scientific">Pseudomonas moraviensis</name>
    <dbReference type="NCBI Taxonomy" id="321662"/>
    <lineage>
        <taxon>Bacteria</taxon>
        <taxon>Pseudomonadati</taxon>
        <taxon>Pseudomonadota</taxon>
        <taxon>Gammaproteobacteria</taxon>
        <taxon>Pseudomonadales</taxon>
        <taxon>Pseudomonadaceae</taxon>
        <taxon>Pseudomonas</taxon>
    </lineage>
</organism>
<evidence type="ECO:0000256" key="5">
    <source>
        <dbReference type="SAM" id="Phobius"/>
    </source>
</evidence>
<dbReference type="Pfam" id="PF06305">
    <property type="entry name" value="LapA_dom"/>
    <property type="match status" value="1"/>
</dbReference>
<keyword evidence="1" id="KW-1003">Cell membrane</keyword>
<dbReference type="GO" id="GO:0005886">
    <property type="term" value="C:plasma membrane"/>
    <property type="evidence" value="ECO:0007669"/>
    <property type="project" value="InterPro"/>
</dbReference>
<gene>
    <name evidence="7" type="ORF">GGI52_003688</name>
</gene>
<sequence>MTNLKRILLGGFLLLLVLVILAFVLENQQTVSLLFLGWEAPHLPASVVMLAALLVGMIIGPLLRLLLGRALRARRKPLI</sequence>
<evidence type="ECO:0000256" key="4">
    <source>
        <dbReference type="ARBA" id="ARBA00023136"/>
    </source>
</evidence>
<keyword evidence="4 5" id="KW-0472">Membrane</keyword>
<dbReference type="AlphaFoldDB" id="A0A7Y9VXX5"/>
<name>A0A7Y9VXX5_9PSED</name>
<comment type="caution">
    <text evidence="7">The sequence shown here is derived from an EMBL/GenBank/DDBJ whole genome shotgun (WGS) entry which is preliminary data.</text>
</comment>
<dbReference type="EMBL" id="JACCAT010000001">
    <property type="protein sequence ID" value="NYH10645.1"/>
    <property type="molecule type" value="Genomic_DNA"/>
</dbReference>
<evidence type="ECO:0000256" key="3">
    <source>
        <dbReference type="ARBA" id="ARBA00022989"/>
    </source>
</evidence>
<feature type="transmembrane region" description="Helical" evidence="5">
    <location>
        <begin position="7"/>
        <end position="25"/>
    </location>
</feature>
<evidence type="ECO:0000256" key="2">
    <source>
        <dbReference type="ARBA" id="ARBA00022692"/>
    </source>
</evidence>
<dbReference type="Proteomes" id="UP000553035">
    <property type="component" value="Unassembled WGS sequence"/>
</dbReference>
<feature type="domain" description="Lipopolysaccharide assembly protein A" evidence="6">
    <location>
        <begin position="26"/>
        <end position="75"/>
    </location>
</feature>
<evidence type="ECO:0000313" key="7">
    <source>
        <dbReference type="EMBL" id="NYH10645.1"/>
    </source>
</evidence>
<evidence type="ECO:0000313" key="8">
    <source>
        <dbReference type="Proteomes" id="UP000553035"/>
    </source>
</evidence>
<dbReference type="RefSeq" id="WP_179694148.1">
    <property type="nucleotide sequence ID" value="NZ_JACCAT010000001.1"/>
</dbReference>
<accession>A0A7Y9VXX5</accession>